<evidence type="ECO:0000256" key="5">
    <source>
        <dbReference type="ARBA" id="ARBA00022664"/>
    </source>
</evidence>
<dbReference type="FunFam" id="2.30.30.100:FF:000027">
    <property type="entry name" value="U6 snRNA-associated Sm-like protein LSm8"/>
    <property type="match status" value="1"/>
</dbReference>
<dbReference type="OrthoDB" id="62956at2759"/>
<keyword evidence="10" id="KW-1133">Transmembrane helix</keyword>
<evidence type="ECO:0000256" key="14">
    <source>
        <dbReference type="ARBA" id="ARBA00023274"/>
    </source>
</evidence>
<evidence type="ECO:0000256" key="12">
    <source>
        <dbReference type="ARBA" id="ARBA00023187"/>
    </source>
</evidence>
<keyword evidence="6" id="KW-0812">Transmembrane</keyword>
<dbReference type="InterPro" id="IPR015720">
    <property type="entry name" value="Emp24-like"/>
</dbReference>
<proteinExistence type="inferred from homology"/>
<keyword evidence="9" id="KW-0694">RNA-binding</keyword>
<evidence type="ECO:0000259" key="18">
    <source>
        <dbReference type="PROSITE" id="PS52002"/>
    </source>
</evidence>
<dbReference type="PANTHER" id="PTHR22811">
    <property type="entry name" value="TRANSMEMBRANE EMP24 DOMAIN-CONTAINING PROTEIN"/>
    <property type="match status" value="1"/>
</dbReference>
<feature type="domain" description="Sm" evidence="18">
    <location>
        <begin position="309"/>
        <end position="388"/>
    </location>
</feature>
<organism evidence="19 20">
    <name type="scientific">Diplodia corticola</name>
    <dbReference type="NCBI Taxonomy" id="236234"/>
    <lineage>
        <taxon>Eukaryota</taxon>
        <taxon>Fungi</taxon>
        <taxon>Dikarya</taxon>
        <taxon>Ascomycota</taxon>
        <taxon>Pezizomycotina</taxon>
        <taxon>Dothideomycetes</taxon>
        <taxon>Dothideomycetes incertae sedis</taxon>
        <taxon>Botryosphaeriales</taxon>
        <taxon>Botryosphaeriaceae</taxon>
        <taxon>Diplodia</taxon>
    </lineage>
</organism>
<evidence type="ECO:0000256" key="10">
    <source>
        <dbReference type="ARBA" id="ARBA00022989"/>
    </source>
</evidence>
<evidence type="ECO:0000256" key="8">
    <source>
        <dbReference type="ARBA" id="ARBA00022729"/>
    </source>
</evidence>
<comment type="subcellular location">
    <subcellularLocation>
        <location evidence="15">Endomembrane system</location>
        <topology evidence="15">Single-pass membrane protein</topology>
    </subcellularLocation>
    <subcellularLocation>
        <location evidence="2">Membrane</location>
        <topology evidence="2">Single-pass type I membrane protein</topology>
    </subcellularLocation>
    <subcellularLocation>
        <location evidence="1">Nucleus</location>
    </subcellularLocation>
</comment>
<keyword evidence="5" id="KW-0507">mRNA processing</keyword>
<gene>
    <name evidence="19" type="ORF">BKCO1_2000024</name>
</gene>
<evidence type="ECO:0000313" key="19">
    <source>
        <dbReference type="EMBL" id="OJD34913.1"/>
    </source>
</evidence>
<dbReference type="InterPro" id="IPR034103">
    <property type="entry name" value="Lsm8"/>
</dbReference>
<dbReference type="InterPro" id="IPR001163">
    <property type="entry name" value="Sm_dom_euk/arc"/>
</dbReference>
<dbReference type="STRING" id="236234.A0A1J9R2W7"/>
<dbReference type="InterPro" id="IPR047575">
    <property type="entry name" value="Sm"/>
</dbReference>
<dbReference type="CDD" id="cd01727">
    <property type="entry name" value="LSm8"/>
    <property type="match status" value="1"/>
</dbReference>
<evidence type="ECO:0000256" key="4">
    <source>
        <dbReference type="ARBA" id="ARBA00007104"/>
    </source>
</evidence>
<dbReference type="InterPro" id="IPR009038">
    <property type="entry name" value="GOLD_dom"/>
</dbReference>
<keyword evidence="20" id="KW-1185">Reference proteome</keyword>
<dbReference type="SUPFAM" id="SSF50182">
    <property type="entry name" value="Sm-like ribonucleoproteins"/>
    <property type="match status" value="1"/>
</dbReference>
<comment type="similarity">
    <text evidence="3">Belongs to the snRNP Sm proteins family.</text>
</comment>
<keyword evidence="14" id="KW-0687">Ribonucleoprotein</keyword>
<dbReference type="InterPro" id="IPR010920">
    <property type="entry name" value="LSM_dom_sf"/>
</dbReference>
<accession>A0A1J9R2W7</accession>
<keyword evidence="19" id="KW-0675">Receptor</keyword>
<dbReference type="InterPro" id="IPR036598">
    <property type="entry name" value="GOLD_dom_sf"/>
</dbReference>
<dbReference type="Pfam" id="PF01105">
    <property type="entry name" value="EMP24_GP25L"/>
    <property type="match status" value="1"/>
</dbReference>
<name>A0A1J9R2W7_9PEZI</name>
<dbReference type="GO" id="GO:0046540">
    <property type="term" value="C:U4/U6 x U5 tri-snRNP complex"/>
    <property type="evidence" value="ECO:0007669"/>
    <property type="project" value="InterPro"/>
</dbReference>
<dbReference type="Gene3D" id="2.30.30.100">
    <property type="match status" value="1"/>
</dbReference>
<evidence type="ECO:0000256" key="7">
    <source>
        <dbReference type="ARBA" id="ARBA00022728"/>
    </source>
</evidence>
<dbReference type="SMART" id="SM00651">
    <property type="entry name" value="Sm"/>
    <property type="match status" value="1"/>
</dbReference>
<dbReference type="EMBL" id="MNUE01000020">
    <property type="protein sequence ID" value="OJD34913.1"/>
    <property type="molecule type" value="Genomic_DNA"/>
</dbReference>
<evidence type="ECO:0000256" key="1">
    <source>
        <dbReference type="ARBA" id="ARBA00004123"/>
    </source>
</evidence>
<protein>
    <submittedName>
        <fullName evidence="19">Endosomal cargo receptor</fullName>
    </submittedName>
</protein>
<keyword evidence="12" id="KW-0508">mRNA splicing</keyword>
<evidence type="ECO:0000256" key="16">
    <source>
        <dbReference type="SAM" id="SignalP"/>
    </source>
</evidence>
<evidence type="ECO:0000259" key="17">
    <source>
        <dbReference type="PROSITE" id="PS50866"/>
    </source>
</evidence>
<evidence type="ECO:0000256" key="6">
    <source>
        <dbReference type="ARBA" id="ARBA00022692"/>
    </source>
</evidence>
<evidence type="ECO:0000256" key="11">
    <source>
        <dbReference type="ARBA" id="ARBA00023136"/>
    </source>
</evidence>
<sequence length="409" mass="45493">MLFPSAAVVAAFGSLVSLVSAHNIQLKAHSRECFHEQLHADDKMTVTFQVGDREFGGSGNLEIDFWVQTPSNNMQTHERSVSSGDHSFTAHQDGRYTYCFSNEHWAANTKEVSFNVHGIVYVPESEAPQDPLEKEVRQLSELIASVKDEQGYIVVRERTHRNTAESTNARVKWWSIFQLLVLAGEGVFQVWWLKRFFERNFFGGVRPKILVRAFISPPRAGVVSARARPHASRQATRGTPTAAPAIATASRAEIPGFPSPLLHRPAKLSQSCQIAPGAGRHTPADLDRRCPHLIRPCRRNWVASLSEAPAKMSLQSYINKKICIITVDSRTLVGTLLSCDQMTNLVLSDTWERVIRPADDPEPSTEVQHGLYLIRGDNVALCGLVDEELDASIDWALVRGEVIGTTKHV</sequence>
<evidence type="ECO:0000256" key="13">
    <source>
        <dbReference type="ARBA" id="ARBA00023242"/>
    </source>
</evidence>
<dbReference type="GO" id="GO:0005688">
    <property type="term" value="C:U6 snRNP"/>
    <property type="evidence" value="ECO:0007669"/>
    <property type="project" value="InterPro"/>
</dbReference>
<evidence type="ECO:0000256" key="9">
    <source>
        <dbReference type="ARBA" id="ARBA00022884"/>
    </source>
</evidence>
<dbReference type="GO" id="GO:0012505">
    <property type="term" value="C:endomembrane system"/>
    <property type="evidence" value="ECO:0007669"/>
    <property type="project" value="UniProtKB-SubCell"/>
</dbReference>
<dbReference type="Proteomes" id="UP000183809">
    <property type="component" value="Unassembled WGS sequence"/>
</dbReference>
<dbReference type="PROSITE" id="PS52002">
    <property type="entry name" value="SM"/>
    <property type="match status" value="1"/>
</dbReference>
<feature type="domain" description="GOLD" evidence="17">
    <location>
        <begin position="31"/>
        <end position="118"/>
    </location>
</feature>
<evidence type="ECO:0000256" key="2">
    <source>
        <dbReference type="ARBA" id="ARBA00004479"/>
    </source>
</evidence>
<dbReference type="GO" id="GO:0016020">
    <property type="term" value="C:membrane"/>
    <property type="evidence" value="ECO:0007669"/>
    <property type="project" value="UniProtKB-SubCell"/>
</dbReference>
<dbReference type="AlphaFoldDB" id="A0A1J9R2W7"/>
<comment type="caution">
    <text evidence="19">The sequence shown here is derived from an EMBL/GenBank/DDBJ whole genome shotgun (WGS) entry which is preliminary data.</text>
</comment>
<dbReference type="PROSITE" id="PS50866">
    <property type="entry name" value="GOLD"/>
    <property type="match status" value="1"/>
</dbReference>
<dbReference type="SMART" id="SM01190">
    <property type="entry name" value="EMP24_GP25L"/>
    <property type="match status" value="1"/>
</dbReference>
<dbReference type="GO" id="GO:0005681">
    <property type="term" value="C:spliceosomal complex"/>
    <property type="evidence" value="ECO:0007669"/>
    <property type="project" value="UniProtKB-KW"/>
</dbReference>
<dbReference type="GeneID" id="31012461"/>
<feature type="chain" id="PRO_5013380802" evidence="16">
    <location>
        <begin position="22"/>
        <end position="409"/>
    </location>
</feature>
<dbReference type="RefSeq" id="XP_020131173.1">
    <property type="nucleotide sequence ID" value="XM_020272202.1"/>
</dbReference>
<feature type="signal peptide" evidence="16">
    <location>
        <begin position="1"/>
        <end position="21"/>
    </location>
</feature>
<keyword evidence="8 16" id="KW-0732">Signal</keyword>
<dbReference type="GO" id="GO:0000398">
    <property type="term" value="P:mRNA splicing, via spliceosome"/>
    <property type="evidence" value="ECO:0007669"/>
    <property type="project" value="InterPro"/>
</dbReference>
<dbReference type="SUPFAM" id="SSF101576">
    <property type="entry name" value="Supernatant protein factor (SPF), C-terminal domain"/>
    <property type="match status" value="1"/>
</dbReference>
<evidence type="ECO:0000256" key="15">
    <source>
        <dbReference type="ARBA" id="ARBA00037847"/>
    </source>
</evidence>
<keyword evidence="13" id="KW-0539">Nucleus</keyword>
<dbReference type="Pfam" id="PF01423">
    <property type="entry name" value="LSM"/>
    <property type="match status" value="1"/>
</dbReference>
<evidence type="ECO:0000313" key="20">
    <source>
        <dbReference type="Proteomes" id="UP000183809"/>
    </source>
</evidence>
<keyword evidence="11" id="KW-0472">Membrane</keyword>
<evidence type="ECO:0000256" key="3">
    <source>
        <dbReference type="ARBA" id="ARBA00006850"/>
    </source>
</evidence>
<keyword evidence="7" id="KW-0747">Spliceosome</keyword>
<comment type="similarity">
    <text evidence="4">Belongs to the EMP24/GP25L family.</text>
</comment>
<dbReference type="GO" id="GO:0003723">
    <property type="term" value="F:RNA binding"/>
    <property type="evidence" value="ECO:0007669"/>
    <property type="project" value="UniProtKB-KW"/>
</dbReference>
<reference evidence="19 20" key="1">
    <citation type="submission" date="2016-10" db="EMBL/GenBank/DDBJ databases">
        <title>Proteomics and genomics reveal pathogen-plant mechanisms compatible with a hemibiotrophic lifestyle of Diplodia corticola.</title>
        <authorList>
            <person name="Fernandes I."/>
            <person name="De Jonge R."/>
            <person name="Van De Peer Y."/>
            <person name="Devreese B."/>
            <person name="Alves A."/>
            <person name="Esteves A.C."/>
        </authorList>
    </citation>
    <scope>NUCLEOTIDE SEQUENCE [LARGE SCALE GENOMIC DNA]</scope>
    <source>
        <strain evidence="19 20">CBS 112549</strain>
    </source>
</reference>